<dbReference type="STRING" id="556267.HWAG_01320"/>
<evidence type="ECO:0000313" key="7">
    <source>
        <dbReference type="Proteomes" id="UP000233350"/>
    </source>
</evidence>
<name>A0A2N3PHC9_9HELI</name>
<dbReference type="InterPro" id="IPR050682">
    <property type="entry name" value="ModA/WtpA"/>
</dbReference>
<feature type="chain" id="PRO_5014950066" evidence="5">
    <location>
        <begin position="25"/>
        <end position="254"/>
    </location>
</feature>
<comment type="caution">
    <text evidence="6">The sequence shown here is derived from an EMBL/GenBank/DDBJ whole genome shotgun (WGS) entry which is preliminary data.</text>
</comment>
<dbReference type="Pfam" id="PF13531">
    <property type="entry name" value="SBP_bac_11"/>
    <property type="match status" value="1"/>
</dbReference>
<reference evidence="6 7" key="1">
    <citation type="submission" date="2016-07" db="EMBL/GenBank/DDBJ databases">
        <title>Detection of Helicobacter winghamensis from caecal content of red fox (Vulpes vulpes).</title>
        <authorList>
            <person name="Zanoni R.G."/>
            <person name="Florio D."/>
            <person name="Caffara M."/>
            <person name="Renzi M."/>
            <person name="Parisi A."/>
            <person name="Pasquali F."/>
            <person name="Manfreda G."/>
        </authorList>
    </citation>
    <scope>NUCLEOTIDE SEQUENCE [LARGE SCALE GENOMIC DNA]</scope>
    <source>
        <strain evidence="6 7">295_13</strain>
    </source>
</reference>
<dbReference type="RefSeq" id="WP_006803016.1">
    <property type="nucleotide sequence ID" value="NZ_CABKOI010000019.1"/>
</dbReference>
<dbReference type="PANTHER" id="PTHR30632:SF14">
    <property type="entry name" value="TUNGSTATE_MOLYBDATE_CHROMATE-BINDING PROTEIN MODA"/>
    <property type="match status" value="1"/>
</dbReference>
<feature type="signal peptide" evidence="5">
    <location>
        <begin position="1"/>
        <end position="24"/>
    </location>
</feature>
<dbReference type="GeneID" id="97290569"/>
<keyword evidence="7" id="KW-1185">Reference proteome</keyword>
<dbReference type="NCBIfam" id="TIGR01256">
    <property type="entry name" value="modA"/>
    <property type="match status" value="1"/>
</dbReference>
<keyword evidence="2 4" id="KW-0479">Metal-binding</keyword>
<evidence type="ECO:0000256" key="3">
    <source>
        <dbReference type="ARBA" id="ARBA00022729"/>
    </source>
</evidence>
<dbReference type="InterPro" id="IPR005950">
    <property type="entry name" value="ModA"/>
</dbReference>
<dbReference type="Gene3D" id="3.40.190.10">
    <property type="entry name" value="Periplasmic binding protein-like II"/>
    <property type="match status" value="2"/>
</dbReference>
<dbReference type="SUPFAM" id="SSF53850">
    <property type="entry name" value="Periplasmic binding protein-like II"/>
    <property type="match status" value="1"/>
</dbReference>
<evidence type="ECO:0000256" key="2">
    <source>
        <dbReference type="ARBA" id="ARBA00022723"/>
    </source>
</evidence>
<evidence type="ECO:0000256" key="5">
    <source>
        <dbReference type="SAM" id="SignalP"/>
    </source>
</evidence>
<feature type="binding site" evidence="4">
    <location>
        <position position="34"/>
    </location>
    <ligand>
        <name>molybdate</name>
        <dbReference type="ChEBI" id="CHEBI:36264"/>
    </ligand>
</feature>
<keyword evidence="4" id="KW-0500">Molybdenum</keyword>
<dbReference type="InterPro" id="IPR044084">
    <property type="entry name" value="AvModA-like_subst-bd"/>
</dbReference>
<dbReference type="CDD" id="cd13539">
    <property type="entry name" value="PBP2_AvModA"/>
    <property type="match status" value="1"/>
</dbReference>
<comment type="similarity">
    <text evidence="1">Belongs to the bacterial solute-binding protein ModA family.</text>
</comment>
<evidence type="ECO:0000256" key="4">
    <source>
        <dbReference type="PIRSR" id="PIRSR004846-1"/>
    </source>
</evidence>
<dbReference type="GO" id="GO:0015689">
    <property type="term" value="P:molybdate ion transport"/>
    <property type="evidence" value="ECO:0007669"/>
    <property type="project" value="InterPro"/>
</dbReference>
<accession>A0A2N3PHC9</accession>
<protein>
    <submittedName>
        <fullName evidence="6">Molybdate ABC transporter substrate-binding protein</fullName>
    </submittedName>
</protein>
<proteinExistence type="inferred from homology"/>
<keyword evidence="3 5" id="KW-0732">Signal</keyword>
<sequence length="254" mass="27864">MLSGIKKAIIVGICGAIFSLSAQAEEIKVLAAASLKYVLEEIKTDFLENKKGDKIEISYISSGKAYAQIKNGSPTHLFVAADVSYPAKLYEEKLAPSKEEIYAKGKLVLWSNNENFKIKEFSDILNPKITHIAIPNPKVAPYGRASMEALEATKMLEKVQAKFVTGESIGAATTYVESKNAEVGFTALSMLGDSGINTSTMSYVAIDEKLYKPIEQALVITNYGKDSKLAKDFKDYILSKNAKEKFVKFGYSVE</sequence>
<dbReference type="AlphaFoldDB" id="A0A2N3PHC9"/>
<dbReference type="GO" id="GO:0046872">
    <property type="term" value="F:metal ion binding"/>
    <property type="evidence" value="ECO:0007669"/>
    <property type="project" value="UniProtKB-KW"/>
</dbReference>
<dbReference type="Proteomes" id="UP000233350">
    <property type="component" value="Unassembled WGS sequence"/>
</dbReference>
<dbReference type="GO" id="GO:0030973">
    <property type="term" value="F:molybdate ion binding"/>
    <property type="evidence" value="ECO:0007669"/>
    <property type="project" value="InterPro"/>
</dbReference>
<feature type="binding site" evidence="4">
    <location>
        <position position="169"/>
    </location>
    <ligand>
        <name>molybdate</name>
        <dbReference type="ChEBI" id="CHEBI:36264"/>
    </ligand>
</feature>
<evidence type="ECO:0000256" key="1">
    <source>
        <dbReference type="ARBA" id="ARBA00009175"/>
    </source>
</evidence>
<dbReference type="PIRSF" id="PIRSF004846">
    <property type="entry name" value="ModA"/>
    <property type="match status" value="1"/>
</dbReference>
<dbReference type="EMBL" id="MBPK01000046">
    <property type="protein sequence ID" value="PKT79799.1"/>
    <property type="molecule type" value="Genomic_DNA"/>
</dbReference>
<dbReference type="OrthoDB" id="9785015at2"/>
<dbReference type="PANTHER" id="PTHR30632">
    <property type="entry name" value="MOLYBDATE-BINDING PERIPLASMIC PROTEIN"/>
    <property type="match status" value="1"/>
</dbReference>
<organism evidence="6 7">
    <name type="scientific">Helicobacter winghamensis</name>
    <dbReference type="NCBI Taxonomy" id="157268"/>
    <lineage>
        <taxon>Bacteria</taxon>
        <taxon>Pseudomonadati</taxon>
        <taxon>Campylobacterota</taxon>
        <taxon>Epsilonproteobacteria</taxon>
        <taxon>Campylobacterales</taxon>
        <taxon>Helicobacteraceae</taxon>
        <taxon>Helicobacter</taxon>
    </lineage>
</organism>
<feature type="binding site" evidence="4">
    <location>
        <position position="62"/>
    </location>
    <ligand>
        <name>molybdate</name>
        <dbReference type="ChEBI" id="CHEBI:36264"/>
    </ligand>
</feature>
<gene>
    <name evidence="6" type="ORF">BCM31_05615</name>
</gene>
<evidence type="ECO:0000313" key="6">
    <source>
        <dbReference type="EMBL" id="PKT79799.1"/>
    </source>
</evidence>